<name>A0A9X0R594_9PROT</name>
<accession>A0A9X0R594</accession>
<dbReference type="Proteomes" id="UP000600101">
    <property type="component" value="Unassembled WGS sequence"/>
</dbReference>
<keyword evidence="2" id="KW-1185">Reference proteome</keyword>
<gene>
    <name evidence="1" type="ORF">H7965_28600</name>
</gene>
<evidence type="ECO:0000313" key="1">
    <source>
        <dbReference type="EMBL" id="MBC4019185.1"/>
    </source>
</evidence>
<sequence>MTDIHDNEVDEDDTEAMFAAYDAPDIVKLFAKGGWTAEERRALAAQTDEKLRSTSRRLLTAAHAQLKASLAKVERITDKSLNPRGLEVIEEMHRATLNRLADGDLKPLRDLLVRSSRH</sequence>
<dbReference type="AlphaFoldDB" id="A0A9X0R594"/>
<proteinExistence type="predicted"/>
<organism evidence="1 2">
    <name type="scientific">Siccirubricoccus deserti</name>
    <dbReference type="NCBI Taxonomy" id="2013562"/>
    <lineage>
        <taxon>Bacteria</taxon>
        <taxon>Pseudomonadati</taxon>
        <taxon>Pseudomonadota</taxon>
        <taxon>Alphaproteobacteria</taxon>
        <taxon>Acetobacterales</taxon>
        <taxon>Roseomonadaceae</taxon>
        <taxon>Siccirubricoccus</taxon>
    </lineage>
</organism>
<reference evidence="1" key="1">
    <citation type="submission" date="2020-08" db="EMBL/GenBank/DDBJ databases">
        <authorList>
            <person name="Hu Y."/>
            <person name="Nguyen S.V."/>
            <person name="Li F."/>
            <person name="Fanning S."/>
        </authorList>
    </citation>
    <scope>NUCLEOTIDE SEQUENCE</scope>
    <source>
        <strain evidence="1">SYSU D8009</strain>
    </source>
</reference>
<dbReference type="EMBL" id="JACOMF010000134">
    <property type="protein sequence ID" value="MBC4019185.1"/>
    <property type="molecule type" value="Genomic_DNA"/>
</dbReference>
<dbReference type="RefSeq" id="WP_186773913.1">
    <property type="nucleotide sequence ID" value="NZ_JACOMF010000134.1"/>
</dbReference>
<comment type="caution">
    <text evidence="1">The sequence shown here is derived from an EMBL/GenBank/DDBJ whole genome shotgun (WGS) entry which is preliminary data.</text>
</comment>
<protein>
    <submittedName>
        <fullName evidence="1">Uncharacterized protein</fullName>
    </submittedName>
</protein>
<evidence type="ECO:0000313" key="2">
    <source>
        <dbReference type="Proteomes" id="UP000600101"/>
    </source>
</evidence>